<evidence type="ECO:0000256" key="5">
    <source>
        <dbReference type="ARBA" id="ARBA00022989"/>
    </source>
</evidence>
<evidence type="ECO:0000256" key="4">
    <source>
        <dbReference type="ARBA" id="ARBA00022692"/>
    </source>
</evidence>
<dbReference type="Pfam" id="PF02308">
    <property type="entry name" value="MgtC"/>
    <property type="match status" value="1"/>
</dbReference>
<evidence type="ECO:0000256" key="1">
    <source>
        <dbReference type="ARBA" id="ARBA00004651"/>
    </source>
</evidence>
<evidence type="ECO:0000313" key="9">
    <source>
        <dbReference type="EMBL" id="WZN42047.1"/>
    </source>
</evidence>
<dbReference type="Proteomes" id="UP001485459">
    <property type="component" value="Chromosome"/>
</dbReference>
<dbReference type="RefSeq" id="WP_298939055.1">
    <property type="nucleotide sequence ID" value="NZ_CP149822.1"/>
</dbReference>
<feature type="transmembrane region" description="Helical" evidence="7">
    <location>
        <begin position="66"/>
        <end position="83"/>
    </location>
</feature>
<keyword evidence="3" id="KW-1003">Cell membrane</keyword>
<protein>
    <submittedName>
        <fullName evidence="9">MgtC/SapB family protein</fullName>
    </submittedName>
</protein>
<dbReference type="PRINTS" id="PR01837">
    <property type="entry name" value="MGTCSAPBPROT"/>
</dbReference>
<evidence type="ECO:0000256" key="7">
    <source>
        <dbReference type="SAM" id="Phobius"/>
    </source>
</evidence>
<dbReference type="EMBL" id="CP149822">
    <property type="protein sequence ID" value="WZN42047.1"/>
    <property type="molecule type" value="Genomic_DNA"/>
</dbReference>
<reference evidence="10" key="1">
    <citation type="submission" date="2024-03" db="EMBL/GenBank/DDBJ databases">
        <title>Chitinophaga horti sp. nov., isolated from garden soil.</title>
        <authorList>
            <person name="Lee D.S."/>
            <person name="Han D.M."/>
            <person name="Baek J.H."/>
            <person name="Choi D.G."/>
            <person name="Jeon J.H."/>
            <person name="Jeon C.O."/>
        </authorList>
    </citation>
    <scope>NUCLEOTIDE SEQUENCE [LARGE SCALE GENOMIC DNA]</scope>
    <source>
        <strain evidence="10">GPA1</strain>
    </source>
</reference>
<keyword evidence="4 7" id="KW-0812">Transmembrane</keyword>
<name>A0ABZ2YR81_9BACT</name>
<sequence length="151" mass="16232">MDIQFELLLSAKLLLAVLLGGIVGVEREREQQNTGIRTFACICVASCLFVSVAAHLSEDKSAISRVLSAVATGLGFIGAGIIFRDERNMPKGLTTAAGLWATSAIGVAIALNMFVIAVSSTLIILLIFSINKSAPYRKFVDKLFNDKEKQQ</sequence>
<dbReference type="PANTHER" id="PTHR33778:SF1">
    <property type="entry name" value="MAGNESIUM TRANSPORTER YHID-RELATED"/>
    <property type="match status" value="1"/>
</dbReference>
<keyword evidence="6 7" id="KW-0472">Membrane</keyword>
<evidence type="ECO:0000259" key="8">
    <source>
        <dbReference type="Pfam" id="PF02308"/>
    </source>
</evidence>
<evidence type="ECO:0000256" key="6">
    <source>
        <dbReference type="ARBA" id="ARBA00023136"/>
    </source>
</evidence>
<accession>A0ABZ2YR81</accession>
<feature type="domain" description="MgtC/SapB/SrpB/YhiD N-terminal" evidence="8">
    <location>
        <begin position="13"/>
        <end position="132"/>
    </location>
</feature>
<comment type="similarity">
    <text evidence="2">Belongs to the MgtC/SapB family.</text>
</comment>
<dbReference type="InterPro" id="IPR049177">
    <property type="entry name" value="MgtC_SapB_SrpB_YhiD_N"/>
</dbReference>
<dbReference type="InterPro" id="IPR003416">
    <property type="entry name" value="MgtC/SapB/SrpB/YhiD_fam"/>
</dbReference>
<feature type="transmembrane region" description="Helical" evidence="7">
    <location>
        <begin position="103"/>
        <end position="128"/>
    </location>
</feature>
<keyword evidence="5 7" id="KW-1133">Transmembrane helix</keyword>
<evidence type="ECO:0000256" key="2">
    <source>
        <dbReference type="ARBA" id="ARBA00009298"/>
    </source>
</evidence>
<proteinExistence type="inferred from homology"/>
<organism evidence="9 10">
    <name type="scientific">Chitinophaga pollutisoli</name>
    <dbReference type="NCBI Taxonomy" id="3133966"/>
    <lineage>
        <taxon>Bacteria</taxon>
        <taxon>Pseudomonadati</taxon>
        <taxon>Bacteroidota</taxon>
        <taxon>Chitinophagia</taxon>
        <taxon>Chitinophagales</taxon>
        <taxon>Chitinophagaceae</taxon>
        <taxon>Chitinophaga</taxon>
    </lineage>
</organism>
<evidence type="ECO:0000256" key="3">
    <source>
        <dbReference type="ARBA" id="ARBA00022475"/>
    </source>
</evidence>
<gene>
    <name evidence="9" type="ORF">WJU16_03225</name>
</gene>
<dbReference type="PANTHER" id="PTHR33778">
    <property type="entry name" value="PROTEIN MGTC"/>
    <property type="match status" value="1"/>
</dbReference>
<keyword evidence="10" id="KW-1185">Reference proteome</keyword>
<comment type="subcellular location">
    <subcellularLocation>
        <location evidence="1">Cell membrane</location>
        <topology evidence="1">Multi-pass membrane protein</topology>
    </subcellularLocation>
</comment>
<evidence type="ECO:0000313" key="10">
    <source>
        <dbReference type="Proteomes" id="UP001485459"/>
    </source>
</evidence>
<feature type="transmembrane region" description="Helical" evidence="7">
    <location>
        <begin position="34"/>
        <end position="54"/>
    </location>
</feature>